<protein>
    <submittedName>
        <fullName evidence="4">DNA N6-methyl adenine demethylase-like</fullName>
    </submittedName>
</protein>
<name>A0A8B8CGN3_CRAVI</name>
<feature type="compositionally biased region" description="Polar residues" evidence="1">
    <location>
        <begin position="296"/>
        <end position="343"/>
    </location>
</feature>
<dbReference type="GeneID" id="111118914"/>
<dbReference type="Gene3D" id="1.10.150.50">
    <property type="entry name" value="Transcription Factor, Ets-1"/>
    <property type="match status" value="1"/>
</dbReference>
<dbReference type="RefSeq" id="XP_022314334.1">
    <property type="nucleotide sequence ID" value="XM_022458626.1"/>
</dbReference>
<evidence type="ECO:0000313" key="3">
    <source>
        <dbReference type="Proteomes" id="UP000694844"/>
    </source>
</evidence>
<feature type="compositionally biased region" description="Polar residues" evidence="1">
    <location>
        <begin position="145"/>
        <end position="157"/>
    </location>
</feature>
<evidence type="ECO:0000256" key="1">
    <source>
        <dbReference type="SAM" id="MobiDB-lite"/>
    </source>
</evidence>
<sequence length="610" mass="67169">MPGQVERWLETFMCKQYAETFEAYGFKTLQSLCQIQLQQLQIMGVAQEHCEQILDNVDILRQSLGGTSGMNHYQESMYNTYSNRLSNIGPMHHSNQAMSMGNMHRNMTGYNSQSYMNNQGSIMQQQQHQQQQQQQQQQHQQTQHLGHNSMYSMSPHNSYMGYGNAVDPRQFQYSAMERRTGNNYSSNIGPPGNSNGYHSRPQSQNTSNHQVPQTMIHPHMRHSSSNQNPQEVANNILQMAASTYMPNQTVTVPLSKNRSAPYHIPPKSPHNNYAMQGNSTSTSQQQHMGQAHQFAYPNSSPHQSSQGPCASPMSPNSAYLHSPTASHHSGQSIPNSSPQSVHSPTYGVSGPCAKSPRSVAPSPGGDVCSPCQMASPLSCQVNAPNASPHHQQLRVNVPSVNLSMYQGQMTSPNHQTTLNQYSPKTNAVTPPASNNISPYSNSSRSSLHSPQHNSSVPKSNISGQFFSDSASDIPESNPPSSLDKSNVNPLQSLQKLCMLPDHQVIDPKSVVSDACLESTSSYEQPKNLNSDADNHLGNQDQVSASKVNSPEHCDKISSDNGNEMAENFDDICSDMITSTDNSSQKSCLIIESENCRSLLNHHKFSPLKAI</sequence>
<feature type="compositionally biased region" description="Polar residues" evidence="1">
    <location>
        <begin position="111"/>
        <end position="123"/>
    </location>
</feature>
<feature type="region of interest" description="Disordered" evidence="1">
    <location>
        <begin position="257"/>
        <end position="367"/>
    </location>
</feature>
<dbReference type="InterPro" id="IPR013761">
    <property type="entry name" value="SAM/pointed_sf"/>
</dbReference>
<feature type="region of interest" description="Disordered" evidence="1">
    <location>
        <begin position="180"/>
        <end position="212"/>
    </location>
</feature>
<dbReference type="AlphaFoldDB" id="A0A8B8CGN3"/>
<dbReference type="Pfam" id="PF00536">
    <property type="entry name" value="SAM_1"/>
    <property type="match status" value="1"/>
</dbReference>
<feature type="compositionally biased region" description="Polar residues" evidence="1">
    <location>
        <begin position="456"/>
        <end position="470"/>
    </location>
</feature>
<feature type="compositionally biased region" description="Polar residues" evidence="1">
    <location>
        <begin position="478"/>
        <end position="487"/>
    </location>
</feature>
<evidence type="ECO:0000313" key="4">
    <source>
        <dbReference type="RefSeq" id="XP_022314334.1"/>
    </source>
</evidence>
<feature type="region of interest" description="Disordered" evidence="1">
    <location>
        <begin position="522"/>
        <end position="553"/>
    </location>
</feature>
<reference evidence="4" key="1">
    <citation type="submission" date="2025-08" db="UniProtKB">
        <authorList>
            <consortium name="RefSeq"/>
        </authorList>
    </citation>
    <scope>IDENTIFICATION</scope>
    <source>
        <tissue evidence="4">Whole sample</tissue>
    </source>
</reference>
<feature type="compositionally biased region" description="Low complexity" evidence="1">
    <location>
        <begin position="430"/>
        <end position="455"/>
    </location>
</feature>
<feature type="compositionally biased region" description="Polar residues" evidence="1">
    <location>
        <begin position="181"/>
        <end position="212"/>
    </location>
</feature>
<dbReference type="OrthoDB" id="10029243at2759"/>
<keyword evidence="3" id="KW-1185">Reference proteome</keyword>
<feature type="compositionally biased region" description="Polar residues" evidence="1">
    <location>
        <begin position="522"/>
        <end position="548"/>
    </location>
</feature>
<dbReference type="PROSITE" id="PS50105">
    <property type="entry name" value="SAM_DOMAIN"/>
    <property type="match status" value="1"/>
</dbReference>
<gene>
    <name evidence="4" type="primary">LOC111118914</name>
</gene>
<feature type="region of interest" description="Disordered" evidence="1">
    <location>
        <begin position="111"/>
        <end position="165"/>
    </location>
</feature>
<proteinExistence type="predicted"/>
<feature type="compositionally biased region" description="Polar residues" evidence="1">
    <location>
        <begin position="269"/>
        <end position="288"/>
    </location>
</feature>
<dbReference type="SUPFAM" id="SSF47769">
    <property type="entry name" value="SAM/Pointed domain"/>
    <property type="match status" value="1"/>
</dbReference>
<feature type="compositionally biased region" description="Low complexity" evidence="1">
    <location>
        <begin position="124"/>
        <end position="144"/>
    </location>
</feature>
<feature type="domain" description="SAM" evidence="2">
    <location>
        <begin position="1"/>
        <end position="45"/>
    </location>
</feature>
<evidence type="ECO:0000259" key="2">
    <source>
        <dbReference type="PROSITE" id="PS50105"/>
    </source>
</evidence>
<feature type="compositionally biased region" description="Polar residues" evidence="1">
    <location>
        <begin position="406"/>
        <end position="428"/>
    </location>
</feature>
<dbReference type="KEGG" id="cvn:111118914"/>
<organism evidence="3 4">
    <name type="scientific">Crassostrea virginica</name>
    <name type="common">Eastern oyster</name>
    <dbReference type="NCBI Taxonomy" id="6565"/>
    <lineage>
        <taxon>Eukaryota</taxon>
        <taxon>Metazoa</taxon>
        <taxon>Spiralia</taxon>
        <taxon>Lophotrochozoa</taxon>
        <taxon>Mollusca</taxon>
        <taxon>Bivalvia</taxon>
        <taxon>Autobranchia</taxon>
        <taxon>Pteriomorphia</taxon>
        <taxon>Ostreida</taxon>
        <taxon>Ostreoidea</taxon>
        <taxon>Ostreidae</taxon>
        <taxon>Crassostrea</taxon>
    </lineage>
</organism>
<dbReference type="InterPro" id="IPR001660">
    <property type="entry name" value="SAM"/>
</dbReference>
<dbReference type="Proteomes" id="UP000694844">
    <property type="component" value="Chromosome 2"/>
</dbReference>
<accession>A0A8B8CGN3</accession>
<feature type="region of interest" description="Disordered" evidence="1">
    <location>
        <begin position="406"/>
        <end position="487"/>
    </location>
</feature>